<dbReference type="HOGENOM" id="CLU_1344027_0_0_1"/>
<evidence type="ECO:0000313" key="2">
    <source>
        <dbReference type="Proteomes" id="UP000028524"/>
    </source>
</evidence>
<organism evidence="1 2">
    <name type="scientific">Stachybotrys chlorohalonatus (strain IBT 40285)</name>
    <dbReference type="NCBI Taxonomy" id="1283841"/>
    <lineage>
        <taxon>Eukaryota</taxon>
        <taxon>Fungi</taxon>
        <taxon>Dikarya</taxon>
        <taxon>Ascomycota</taxon>
        <taxon>Pezizomycotina</taxon>
        <taxon>Sordariomycetes</taxon>
        <taxon>Hypocreomycetidae</taxon>
        <taxon>Hypocreales</taxon>
        <taxon>Stachybotryaceae</taxon>
        <taxon>Stachybotrys</taxon>
    </lineage>
</organism>
<accession>A0A084QMZ1</accession>
<evidence type="ECO:0000313" key="1">
    <source>
        <dbReference type="EMBL" id="KFA65326.1"/>
    </source>
</evidence>
<sequence length="204" mass="22354">MEVIGTAAGVISLGFQLHGAASKYIDGFRSAKQEIRSAQALLDCLGASLEVLESALGKIGPVDQATERSIHFYKKALEGEMKALSELLDKLKEQDPGESLRAHLREQRKKLSYPFSRENLQTGKPVGNAQYHSFQRPQCHEPVCTSRNLLRPLQPSLTANSQASVRQILAEGRKHAALQAKLDEIVTSMAAASFTNGSLFAYLF</sequence>
<gene>
    <name evidence="1" type="ORF">S40285_02707</name>
</gene>
<proteinExistence type="predicted"/>
<dbReference type="EMBL" id="KL660607">
    <property type="protein sequence ID" value="KFA65326.1"/>
    <property type="molecule type" value="Genomic_DNA"/>
</dbReference>
<dbReference type="OrthoDB" id="1577640at2759"/>
<dbReference type="InParanoid" id="A0A084QMZ1"/>
<dbReference type="Proteomes" id="UP000028524">
    <property type="component" value="Unassembled WGS sequence"/>
</dbReference>
<evidence type="ECO:0008006" key="3">
    <source>
        <dbReference type="Google" id="ProtNLM"/>
    </source>
</evidence>
<reference evidence="1 2" key="1">
    <citation type="journal article" date="2014" name="BMC Genomics">
        <title>Comparative genome sequencing reveals chemotype-specific gene clusters in the toxigenic black mold Stachybotrys.</title>
        <authorList>
            <person name="Semeiks J."/>
            <person name="Borek D."/>
            <person name="Otwinowski Z."/>
            <person name="Grishin N.V."/>
        </authorList>
    </citation>
    <scope>NUCLEOTIDE SEQUENCE [LARGE SCALE GENOMIC DNA]</scope>
    <source>
        <strain evidence="1 2">IBT 40285</strain>
    </source>
</reference>
<keyword evidence="2" id="KW-1185">Reference proteome</keyword>
<dbReference type="AlphaFoldDB" id="A0A084QMZ1"/>
<name>A0A084QMZ1_STAC4</name>
<protein>
    <recommendedName>
        <fullName evidence="3">Fungal N-terminal domain-containing protein</fullName>
    </recommendedName>
</protein>